<dbReference type="PANTHER" id="PTHR37314">
    <property type="entry name" value="SLR0142 PROTEIN"/>
    <property type="match status" value="1"/>
</dbReference>
<dbReference type="Proteomes" id="UP000031829">
    <property type="component" value="Chromosome"/>
</dbReference>
<dbReference type="Pfam" id="PF06912">
    <property type="entry name" value="DUF1275"/>
    <property type="match status" value="1"/>
</dbReference>
<dbReference type="RefSeq" id="WP_034649502.1">
    <property type="nucleotide sequence ID" value="NZ_BCVB01000001.1"/>
</dbReference>
<evidence type="ECO:0008006" key="3">
    <source>
        <dbReference type="Google" id="ProtNLM"/>
    </source>
</evidence>
<dbReference type="KEGG" id="bmeg:BG04_856"/>
<dbReference type="HOGENOM" id="CLU_079303_0_1_9"/>
<accession>A0A0B6ATK8</accession>
<evidence type="ECO:0000313" key="2">
    <source>
        <dbReference type="Proteomes" id="UP000031829"/>
    </source>
</evidence>
<gene>
    <name evidence="1" type="ORF">BG04_856</name>
</gene>
<dbReference type="PANTHER" id="PTHR37314:SF4">
    <property type="entry name" value="UPF0700 TRANSMEMBRANE PROTEIN YOAK"/>
    <property type="match status" value="1"/>
</dbReference>
<dbReference type="InterPro" id="IPR010699">
    <property type="entry name" value="DUF1275"/>
</dbReference>
<proteinExistence type="predicted"/>
<reference evidence="1 2" key="1">
    <citation type="journal article" date="2015" name="Genome Announc.">
        <title>Complete genome sequences for 35 biothreat assay-relevant bacillus species.</title>
        <authorList>
            <person name="Johnson S.L."/>
            <person name="Daligault H.E."/>
            <person name="Davenport K.W."/>
            <person name="Jaissle J."/>
            <person name="Frey K.G."/>
            <person name="Ladner J.T."/>
            <person name="Broomall S.M."/>
            <person name="Bishop-Lilly K.A."/>
            <person name="Bruce D.C."/>
            <person name="Gibbons H.S."/>
            <person name="Coyne S.R."/>
            <person name="Lo C.C."/>
            <person name="Meincke L."/>
            <person name="Munk A.C."/>
            <person name="Koroleva G.I."/>
            <person name="Rosenzweig C.N."/>
            <person name="Palacios G.F."/>
            <person name="Redden C.L."/>
            <person name="Minogue T.D."/>
            <person name="Chain P.S."/>
        </authorList>
    </citation>
    <scope>NUCLEOTIDE SEQUENCE [LARGE SCALE GENOMIC DNA]</scope>
    <source>
        <strain evidence="2">ATCC 14581 / DSM 32 / JCM 2506 / NBRC 15308 / NCIMB 9376 / NCTC 10342 / NRRL B-14308 / VKM B-512</strain>
    </source>
</reference>
<evidence type="ECO:0000313" key="1">
    <source>
        <dbReference type="EMBL" id="AJI24452.1"/>
    </source>
</evidence>
<sequence>MLTNKSSYFLQLTKRFKKAATANSVILGILLAIVGGFLDAYTYISRNGVFANAQSGNIVLLGVKAAQGQWTEAFLHIPPIVAFILGVAVTETFKQPRFVSVLPDTSRIVLLLEIVVLIIVGFLPSSVPNMLVTVTISFVAALQVSSFRTLIKWSYNTTMTTGNLRTASQAAYYAIFKRDENAAYQCLRFTAIILSFLSGALLGSISTFTLGTKAVWLASAILFLAFVILNSESQKNL</sequence>
<dbReference type="GeneID" id="93644339"/>
<dbReference type="AlphaFoldDB" id="A0A0B6ATK8"/>
<dbReference type="EMBL" id="CP009920">
    <property type="protein sequence ID" value="AJI24452.1"/>
    <property type="molecule type" value="Genomic_DNA"/>
</dbReference>
<organism evidence="1 2">
    <name type="scientific">Priestia megaterium (strain ATCC 14581 / DSM 32 / CCUG 1817 / JCM 2506 / NBRC 15308 / NCIMB 9376 / NCTC 10342 / NRRL B-14308 / VKM B-512 / Ford 19)</name>
    <name type="common">Bacillus megaterium</name>
    <dbReference type="NCBI Taxonomy" id="1348623"/>
    <lineage>
        <taxon>Bacteria</taxon>
        <taxon>Bacillati</taxon>
        <taxon>Bacillota</taxon>
        <taxon>Bacilli</taxon>
        <taxon>Bacillales</taxon>
        <taxon>Bacillaceae</taxon>
        <taxon>Priestia</taxon>
    </lineage>
</organism>
<name>A0A0B6ATK8_PRIM2</name>
<protein>
    <recommendedName>
        <fullName evidence="3">DUF1275 domain-containing protein</fullName>
    </recommendedName>
</protein>